<dbReference type="GeneID" id="43584270"/>
<keyword evidence="3" id="KW-1185">Reference proteome</keyword>
<evidence type="ECO:0000313" key="2">
    <source>
        <dbReference type="EMBL" id="VVT56969.1"/>
    </source>
</evidence>
<gene>
    <name evidence="2" type="ORF">SAPINGB_P005456</name>
</gene>
<proteinExistence type="predicted"/>
<dbReference type="RefSeq" id="XP_031856061.1">
    <property type="nucleotide sequence ID" value="XM_032000170.1"/>
</dbReference>
<feature type="compositionally biased region" description="Acidic residues" evidence="1">
    <location>
        <begin position="152"/>
        <end position="171"/>
    </location>
</feature>
<reference evidence="2 3" key="1">
    <citation type="submission" date="2019-09" db="EMBL/GenBank/DDBJ databases">
        <authorList>
            <person name="Brejova B."/>
        </authorList>
    </citation>
    <scope>NUCLEOTIDE SEQUENCE [LARGE SCALE GENOMIC DNA]</scope>
</reference>
<dbReference type="EMBL" id="CABVLU010000004">
    <property type="protein sequence ID" value="VVT56969.1"/>
    <property type="molecule type" value="Genomic_DNA"/>
</dbReference>
<evidence type="ECO:0000313" key="3">
    <source>
        <dbReference type="Proteomes" id="UP000398389"/>
    </source>
</evidence>
<evidence type="ECO:0000256" key="1">
    <source>
        <dbReference type="SAM" id="MobiDB-lite"/>
    </source>
</evidence>
<dbReference type="AlphaFoldDB" id="A0A5E8BZA7"/>
<sequence>MTKLTRGPSIRVYPLTETPSIFTSGPSASSQFNPTPVTLVDNDFFSSITEDDLTDNEWFTFSQQDLEDLRQRSLINKEKNSDSDELSNTLSSVDVDDIISLGSSTIDDLFSDNATEDDNAQTTLGDKTHEAIVINDDNDDDNNNNNNNDNNNDNDNDNDEDDDDLDFDIDSNDSFFNTTQEVKSKINPNNKVKNILDSSNLEN</sequence>
<accession>A0A5E8BZA7</accession>
<feature type="region of interest" description="Disordered" evidence="1">
    <location>
        <begin position="134"/>
        <end position="173"/>
    </location>
</feature>
<name>A0A5E8BZA7_9ASCO</name>
<organism evidence="2 3">
    <name type="scientific">Magnusiomyces paraingens</name>
    <dbReference type="NCBI Taxonomy" id="2606893"/>
    <lineage>
        <taxon>Eukaryota</taxon>
        <taxon>Fungi</taxon>
        <taxon>Dikarya</taxon>
        <taxon>Ascomycota</taxon>
        <taxon>Saccharomycotina</taxon>
        <taxon>Dipodascomycetes</taxon>
        <taxon>Dipodascales</taxon>
        <taxon>Dipodascaceae</taxon>
        <taxon>Magnusiomyces</taxon>
    </lineage>
</organism>
<protein>
    <submittedName>
        <fullName evidence="2">Uncharacterized protein</fullName>
    </submittedName>
</protein>
<dbReference type="Proteomes" id="UP000398389">
    <property type="component" value="Unassembled WGS sequence"/>
</dbReference>